<organism evidence="1 2">
    <name type="scientific">Trichonephila clavipes</name>
    <name type="common">Golden silk orbweaver</name>
    <name type="synonym">Nephila clavipes</name>
    <dbReference type="NCBI Taxonomy" id="2585209"/>
    <lineage>
        <taxon>Eukaryota</taxon>
        <taxon>Metazoa</taxon>
        <taxon>Ecdysozoa</taxon>
        <taxon>Arthropoda</taxon>
        <taxon>Chelicerata</taxon>
        <taxon>Arachnida</taxon>
        <taxon>Araneae</taxon>
        <taxon>Araneomorphae</taxon>
        <taxon>Entelegynae</taxon>
        <taxon>Araneoidea</taxon>
        <taxon>Nephilidae</taxon>
        <taxon>Trichonephila</taxon>
    </lineage>
</organism>
<dbReference type="AlphaFoldDB" id="A0A8X6SUC2"/>
<keyword evidence="2" id="KW-1185">Reference proteome</keyword>
<gene>
    <name evidence="1" type="ORF">TNCV_208211</name>
</gene>
<dbReference type="Proteomes" id="UP000887159">
    <property type="component" value="Unassembled WGS sequence"/>
</dbReference>
<evidence type="ECO:0000313" key="2">
    <source>
        <dbReference type="Proteomes" id="UP000887159"/>
    </source>
</evidence>
<dbReference type="EMBL" id="BMAU01021355">
    <property type="protein sequence ID" value="GFY20189.1"/>
    <property type="molecule type" value="Genomic_DNA"/>
</dbReference>
<proteinExistence type="predicted"/>
<accession>A0A8X6SUC2</accession>
<evidence type="ECO:0000313" key="1">
    <source>
        <dbReference type="EMBL" id="GFY20189.1"/>
    </source>
</evidence>
<name>A0A8X6SUC2_TRICX</name>
<reference evidence="1" key="1">
    <citation type="submission" date="2020-08" db="EMBL/GenBank/DDBJ databases">
        <title>Multicomponent nature underlies the extraordinary mechanical properties of spider dragline silk.</title>
        <authorList>
            <person name="Kono N."/>
            <person name="Nakamura H."/>
            <person name="Mori M."/>
            <person name="Yoshida Y."/>
            <person name="Ohtoshi R."/>
            <person name="Malay A.D."/>
            <person name="Moran D.A.P."/>
            <person name="Tomita M."/>
            <person name="Numata K."/>
            <person name="Arakawa K."/>
        </authorList>
    </citation>
    <scope>NUCLEOTIDE SEQUENCE</scope>
</reference>
<sequence length="114" mass="12786">MDSPGSTGYKLFLLYAPLPLRRFAARHVCSPVGHQSSMKRPFQEVESAVRSFRPAGYNLFLLARRCLLGGPRRVTCALGLVTIMDANGSRSQRKTHPFSLFTNLINFQQTQNNT</sequence>
<protein>
    <submittedName>
        <fullName evidence="1">Uncharacterized protein</fullName>
    </submittedName>
</protein>
<comment type="caution">
    <text evidence="1">The sequence shown here is derived from an EMBL/GenBank/DDBJ whole genome shotgun (WGS) entry which is preliminary data.</text>
</comment>